<dbReference type="EMBL" id="CAJJDN010000108">
    <property type="protein sequence ID" value="CAD8115567.1"/>
    <property type="molecule type" value="Genomic_DNA"/>
</dbReference>
<name>A0A8S1QLR4_9CILI</name>
<accession>A0A8S1QLR4</accession>
<evidence type="ECO:0000313" key="2">
    <source>
        <dbReference type="EMBL" id="CAD8115567.1"/>
    </source>
</evidence>
<keyword evidence="1" id="KW-0472">Membrane</keyword>
<keyword evidence="4" id="KW-1185">Reference proteome</keyword>
<keyword evidence="1" id="KW-0812">Transmembrane</keyword>
<gene>
    <name evidence="2" type="ORF">PSON_ATCC_30995.1.T1080184</name>
    <name evidence="3" type="ORF">PSON_ATCC_30995.1.T1080185</name>
</gene>
<dbReference type="AlphaFoldDB" id="A0A8S1QLR4"/>
<organism evidence="2 4">
    <name type="scientific">Paramecium sonneborni</name>
    <dbReference type="NCBI Taxonomy" id="65129"/>
    <lineage>
        <taxon>Eukaryota</taxon>
        <taxon>Sar</taxon>
        <taxon>Alveolata</taxon>
        <taxon>Ciliophora</taxon>
        <taxon>Intramacronucleata</taxon>
        <taxon>Oligohymenophorea</taxon>
        <taxon>Peniculida</taxon>
        <taxon>Parameciidae</taxon>
        <taxon>Paramecium</taxon>
    </lineage>
</organism>
<dbReference type="Proteomes" id="UP000692954">
    <property type="component" value="Unassembled WGS sequence"/>
</dbReference>
<comment type="caution">
    <text evidence="2">The sequence shown here is derived from an EMBL/GenBank/DDBJ whole genome shotgun (WGS) entry which is preliminary data.</text>
</comment>
<sequence length="69" mass="8426">MVNQIVTRFSSHRMEKLLTRFSKYFLNRIQFLSQLSYTYAWFTSTSMCFLFLNMFGSNKSRNQNRCEQF</sequence>
<protein>
    <submittedName>
        <fullName evidence="2">Uncharacterized protein</fullName>
    </submittedName>
</protein>
<evidence type="ECO:0000256" key="1">
    <source>
        <dbReference type="SAM" id="Phobius"/>
    </source>
</evidence>
<proteinExistence type="predicted"/>
<keyword evidence="1" id="KW-1133">Transmembrane helix</keyword>
<evidence type="ECO:0000313" key="3">
    <source>
        <dbReference type="EMBL" id="CAD8115569.1"/>
    </source>
</evidence>
<dbReference type="EMBL" id="CAJJDN010000108">
    <property type="protein sequence ID" value="CAD8115569.1"/>
    <property type="molecule type" value="Genomic_DNA"/>
</dbReference>
<evidence type="ECO:0000313" key="4">
    <source>
        <dbReference type="Proteomes" id="UP000692954"/>
    </source>
</evidence>
<reference evidence="2" key="1">
    <citation type="submission" date="2021-01" db="EMBL/GenBank/DDBJ databases">
        <authorList>
            <consortium name="Genoscope - CEA"/>
            <person name="William W."/>
        </authorList>
    </citation>
    <scope>NUCLEOTIDE SEQUENCE</scope>
</reference>
<feature type="transmembrane region" description="Helical" evidence="1">
    <location>
        <begin position="36"/>
        <end position="55"/>
    </location>
</feature>